<dbReference type="GO" id="GO:0046872">
    <property type="term" value="F:metal ion binding"/>
    <property type="evidence" value="ECO:0007669"/>
    <property type="project" value="UniProtKB-KW"/>
</dbReference>
<dbReference type="SMART" id="SM00929">
    <property type="entry name" value="NADH-G_4Fe-4S_3"/>
    <property type="match status" value="1"/>
</dbReference>
<dbReference type="PANTHER" id="PTHR31392">
    <property type="entry name" value="ALPHA-1,3-MANNOSYLTRANSFERASE MNN1-RELATED"/>
    <property type="match status" value="1"/>
</dbReference>
<evidence type="ECO:0000256" key="11">
    <source>
        <dbReference type="ARBA" id="ARBA00023136"/>
    </source>
</evidence>
<name>A0A084GBT2_PSEDA</name>
<protein>
    <recommendedName>
        <fullName evidence="13">4Fe-4S His(Cys)3-ligated-type domain-containing protein</fullName>
    </recommendedName>
</protein>
<evidence type="ECO:0000256" key="4">
    <source>
        <dbReference type="ARBA" id="ARBA00022679"/>
    </source>
</evidence>
<dbReference type="GO" id="GO:0016491">
    <property type="term" value="F:oxidoreductase activity"/>
    <property type="evidence" value="ECO:0007669"/>
    <property type="project" value="InterPro"/>
</dbReference>
<dbReference type="PROSITE" id="PS51839">
    <property type="entry name" value="4FE4S_HC3"/>
    <property type="match status" value="1"/>
</dbReference>
<dbReference type="GO" id="GO:0005794">
    <property type="term" value="C:Golgi apparatus"/>
    <property type="evidence" value="ECO:0007669"/>
    <property type="project" value="TreeGrafter"/>
</dbReference>
<evidence type="ECO:0000313" key="15">
    <source>
        <dbReference type="Proteomes" id="UP000028545"/>
    </source>
</evidence>
<dbReference type="InterPro" id="IPR000283">
    <property type="entry name" value="NADH_UbQ_OxRdtase_75kDa_su_CS"/>
</dbReference>
<evidence type="ECO:0000256" key="3">
    <source>
        <dbReference type="ARBA" id="ARBA00022676"/>
    </source>
</evidence>
<dbReference type="AlphaFoldDB" id="A0A084GBT2"/>
<dbReference type="Gene3D" id="3.10.20.740">
    <property type="match status" value="1"/>
</dbReference>
<dbReference type="GeneID" id="27721976"/>
<dbReference type="Proteomes" id="UP000028545">
    <property type="component" value="Unassembled WGS sequence"/>
</dbReference>
<dbReference type="RefSeq" id="XP_016644593.1">
    <property type="nucleotide sequence ID" value="XM_016785811.1"/>
</dbReference>
<keyword evidence="6" id="KW-0479">Metal-binding</keyword>
<dbReference type="KEGG" id="sapo:SAPIO_CDS2904"/>
<evidence type="ECO:0000313" key="14">
    <source>
        <dbReference type="EMBL" id="KEZ44794.1"/>
    </source>
</evidence>
<evidence type="ECO:0000256" key="1">
    <source>
        <dbReference type="ARBA" id="ARBA00004606"/>
    </source>
</evidence>
<keyword evidence="9" id="KW-0408">Iron</keyword>
<dbReference type="GO" id="GO:0008137">
    <property type="term" value="F:NADH dehydrogenase (ubiquinone) activity"/>
    <property type="evidence" value="ECO:0007669"/>
    <property type="project" value="InterPro"/>
</dbReference>
<keyword evidence="8" id="KW-1133">Transmembrane helix</keyword>
<dbReference type="Pfam" id="PF11051">
    <property type="entry name" value="Mannosyl_trans3"/>
    <property type="match status" value="1"/>
</dbReference>
<dbReference type="GO" id="GO:0042773">
    <property type="term" value="P:ATP synthesis coupled electron transport"/>
    <property type="evidence" value="ECO:0007669"/>
    <property type="project" value="InterPro"/>
</dbReference>
<evidence type="ECO:0000259" key="13">
    <source>
        <dbReference type="PROSITE" id="PS51839"/>
    </source>
</evidence>
<dbReference type="GO" id="GO:0016020">
    <property type="term" value="C:membrane"/>
    <property type="evidence" value="ECO:0007669"/>
    <property type="project" value="UniProtKB-SubCell"/>
</dbReference>
<dbReference type="GO" id="GO:0000033">
    <property type="term" value="F:alpha-1,3-mannosyltransferase activity"/>
    <property type="evidence" value="ECO:0007669"/>
    <property type="project" value="TreeGrafter"/>
</dbReference>
<keyword evidence="10" id="KW-0411">Iron-sulfur</keyword>
<reference evidence="14 15" key="1">
    <citation type="journal article" date="2014" name="Genome Announc.">
        <title>Draft genome sequence of the pathogenic fungus Scedosporium apiospermum.</title>
        <authorList>
            <person name="Vandeputte P."/>
            <person name="Ghamrawi S."/>
            <person name="Rechenmann M."/>
            <person name="Iltis A."/>
            <person name="Giraud S."/>
            <person name="Fleury M."/>
            <person name="Thornton C."/>
            <person name="Delhaes L."/>
            <person name="Meyer W."/>
            <person name="Papon N."/>
            <person name="Bouchara J.P."/>
        </authorList>
    </citation>
    <scope>NUCLEOTIDE SEQUENCE [LARGE SCALE GENOMIC DNA]</scope>
    <source>
        <strain evidence="14 15">IHEM 14462</strain>
    </source>
</reference>
<keyword evidence="11" id="KW-0472">Membrane</keyword>
<gene>
    <name evidence="14" type="ORF">SAPIO_CDS2904</name>
</gene>
<comment type="similarity">
    <text evidence="2">Belongs to the MNN1/MNT family.</text>
</comment>
<evidence type="ECO:0000256" key="10">
    <source>
        <dbReference type="ARBA" id="ARBA00023014"/>
    </source>
</evidence>
<feature type="domain" description="4Fe-4S His(Cys)3-ligated-type" evidence="13">
    <location>
        <begin position="426"/>
        <end position="463"/>
    </location>
</feature>
<evidence type="ECO:0000256" key="12">
    <source>
        <dbReference type="ARBA" id="ARBA00023180"/>
    </source>
</evidence>
<evidence type="ECO:0000256" key="8">
    <source>
        <dbReference type="ARBA" id="ARBA00022989"/>
    </source>
</evidence>
<comment type="caution">
    <text evidence="14">The sequence shown here is derived from an EMBL/GenBank/DDBJ whole genome shotgun (WGS) entry which is preliminary data.</text>
</comment>
<evidence type="ECO:0000256" key="9">
    <source>
        <dbReference type="ARBA" id="ARBA00023004"/>
    </source>
</evidence>
<dbReference type="SUPFAM" id="SSF54862">
    <property type="entry name" value="4Fe-4S ferredoxins"/>
    <property type="match status" value="1"/>
</dbReference>
<keyword evidence="4" id="KW-0808">Transferase</keyword>
<dbReference type="PANTHER" id="PTHR31392:SF1">
    <property type="entry name" value="ALPHA-1,3-MANNOSYLTRANSFERASE MNN1-RELATED"/>
    <property type="match status" value="1"/>
</dbReference>
<keyword evidence="15" id="KW-1185">Reference proteome</keyword>
<comment type="subcellular location">
    <subcellularLocation>
        <location evidence="1">Membrane</location>
        <topology evidence="1">Single-pass type II membrane protein</topology>
    </subcellularLocation>
</comment>
<dbReference type="Gene3D" id="3.90.550.10">
    <property type="entry name" value="Spore Coat Polysaccharide Biosynthesis Protein SpsA, Chain A"/>
    <property type="match status" value="1"/>
</dbReference>
<dbReference type="VEuPathDB" id="FungiDB:SAPIO_CDS2904"/>
<proteinExistence type="inferred from homology"/>
<dbReference type="OrthoDB" id="430354at2759"/>
<keyword evidence="5" id="KW-0812">Transmembrane</keyword>
<dbReference type="SUPFAM" id="SSF53448">
    <property type="entry name" value="Nucleotide-diphospho-sugar transferases"/>
    <property type="match status" value="1"/>
</dbReference>
<sequence>MVQSFADSPVRPPYKEKFGELGQRAQQLRNWMALAEASPNMNEKKRLVRAVEVAASSLFPFLQRSPRNPHSDTPFADLLDTFEPGTKGIVLPTGSGTLRYAYHLISSLRDVISCTLPIEVAYAGDHDLSPADREQLQSRFGDIRFSDVLDVFDDDAVDLRNGGWAIKPFAALASSFEEVILVDADAVFLQPPETLLKQKSYASTGALLFHDRLLWKGAFKERHEWWTSQVTHPSAMLNRSLAFTQDYAEEGDSGVVVMDKSRLDVLVGLLHIAWQNSKEVRKTTYEMGHGDKESWWFGFELTGSQYAFEEHYASIVGWLEEPTAKGEANLCSFVIAHVDERDKLLWYNGSLLKNKKVDKKTFGVPTHWMVDGTWIKGPSRQAMSCMVGREPVELSAEEHAIISESPEEACAWPVQLGMVVKTNSPLVHKAGEGVMEFLLANYPLDCPICDQGGECNLQDQSMR</sequence>
<dbReference type="GO" id="GO:0051536">
    <property type="term" value="F:iron-sulfur cluster binding"/>
    <property type="evidence" value="ECO:0007669"/>
    <property type="project" value="UniProtKB-KW"/>
</dbReference>
<dbReference type="Pfam" id="PF10588">
    <property type="entry name" value="NADH-G_4Fe-4S_3"/>
    <property type="match status" value="1"/>
</dbReference>
<dbReference type="HOGENOM" id="CLU_030430_0_1_1"/>
<accession>A0A084GBT2</accession>
<dbReference type="OMA" id="YEFEKHY"/>
<evidence type="ECO:0000256" key="2">
    <source>
        <dbReference type="ARBA" id="ARBA00009105"/>
    </source>
</evidence>
<keyword evidence="12" id="KW-0325">Glycoprotein</keyword>
<evidence type="ECO:0000256" key="7">
    <source>
        <dbReference type="ARBA" id="ARBA00022968"/>
    </source>
</evidence>
<dbReference type="InterPro" id="IPR029044">
    <property type="entry name" value="Nucleotide-diphossugar_trans"/>
</dbReference>
<dbReference type="InterPro" id="IPR022751">
    <property type="entry name" value="Alpha_mannosyltransferase"/>
</dbReference>
<dbReference type="EMBL" id="JOWA01000087">
    <property type="protein sequence ID" value="KEZ44794.1"/>
    <property type="molecule type" value="Genomic_DNA"/>
</dbReference>
<evidence type="ECO:0000256" key="6">
    <source>
        <dbReference type="ARBA" id="ARBA00022723"/>
    </source>
</evidence>
<dbReference type="PROSITE" id="PS00642">
    <property type="entry name" value="COMPLEX1_75K_2"/>
    <property type="match status" value="1"/>
</dbReference>
<dbReference type="InterPro" id="IPR019574">
    <property type="entry name" value="NADH_UbQ_OxRdtase_Gsu_4Fe4S-bd"/>
</dbReference>
<organism evidence="14 15">
    <name type="scientific">Pseudallescheria apiosperma</name>
    <name type="common">Scedosporium apiospermum</name>
    <dbReference type="NCBI Taxonomy" id="563466"/>
    <lineage>
        <taxon>Eukaryota</taxon>
        <taxon>Fungi</taxon>
        <taxon>Dikarya</taxon>
        <taxon>Ascomycota</taxon>
        <taxon>Pezizomycotina</taxon>
        <taxon>Sordariomycetes</taxon>
        <taxon>Hypocreomycetidae</taxon>
        <taxon>Microascales</taxon>
        <taxon>Microascaceae</taxon>
        <taxon>Scedosporium</taxon>
    </lineage>
</organism>
<keyword evidence="7" id="KW-0735">Signal-anchor</keyword>
<evidence type="ECO:0000256" key="5">
    <source>
        <dbReference type="ARBA" id="ARBA00022692"/>
    </source>
</evidence>
<keyword evidence="3" id="KW-0328">Glycosyltransferase</keyword>
<dbReference type="GO" id="GO:0006493">
    <property type="term" value="P:protein O-linked glycosylation"/>
    <property type="evidence" value="ECO:0007669"/>
    <property type="project" value="TreeGrafter"/>
</dbReference>